<sequence>GNGQIMNGWPLGLIGELMNSSSHQLVVPPPPQPRNSGLRGRSSSFSSLSSSNLDTESTASFFPDQSVTLGRLIGIEPVCKGTSYCRQHEPDLIRSSNNSLEIGDTDNNNNNSQGICVPLLHSVIWKMGRTGSSSTH</sequence>
<proteinExistence type="predicted"/>
<reference evidence="2 3" key="1">
    <citation type="journal article" date="2013" name="Proc. Natl. Acad. Sci. U.S.A.">
        <title>Fine-scale variation in meiotic recombination in Mimulus inferred from population shotgun sequencing.</title>
        <authorList>
            <person name="Hellsten U."/>
            <person name="Wright K.M."/>
            <person name="Jenkins J."/>
            <person name="Shu S."/>
            <person name="Yuan Y."/>
            <person name="Wessler S.R."/>
            <person name="Schmutz J."/>
            <person name="Willis J.H."/>
            <person name="Rokhsar D.S."/>
        </authorList>
    </citation>
    <scope>NUCLEOTIDE SEQUENCE [LARGE SCALE GENOMIC DNA]</scope>
    <source>
        <strain evidence="3">cv. DUN x IM62</strain>
    </source>
</reference>
<feature type="compositionally biased region" description="Low complexity" evidence="1">
    <location>
        <begin position="34"/>
        <end position="53"/>
    </location>
</feature>
<protein>
    <submittedName>
        <fullName evidence="2">Uncharacterized protein</fullName>
    </submittedName>
</protein>
<dbReference type="PANTHER" id="PTHR33544:SF14">
    <property type="entry name" value="PROTEIN, PUTATIVE-RELATED"/>
    <property type="match status" value="1"/>
</dbReference>
<dbReference type="PANTHER" id="PTHR33544">
    <property type="entry name" value="DUF4005 DOMAIN-CONTAINING PROTEIN-RELATED"/>
    <property type="match status" value="1"/>
</dbReference>
<organism evidence="2 3">
    <name type="scientific">Erythranthe guttata</name>
    <name type="common">Yellow monkey flower</name>
    <name type="synonym">Mimulus guttatus</name>
    <dbReference type="NCBI Taxonomy" id="4155"/>
    <lineage>
        <taxon>Eukaryota</taxon>
        <taxon>Viridiplantae</taxon>
        <taxon>Streptophyta</taxon>
        <taxon>Embryophyta</taxon>
        <taxon>Tracheophyta</taxon>
        <taxon>Spermatophyta</taxon>
        <taxon>Magnoliopsida</taxon>
        <taxon>eudicotyledons</taxon>
        <taxon>Gunneridae</taxon>
        <taxon>Pentapetalae</taxon>
        <taxon>asterids</taxon>
        <taxon>lamiids</taxon>
        <taxon>Lamiales</taxon>
        <taxon>Phrymaceae</taxon>
        <taxon>Erythranthe</taxon>
    </lineage>
</organism>
<dbReference type="InterPro" id="IPR040344">
    <property type="entry name" value="At3g17950-like"/>
</dbReference>
<evidence type="ECO:0000256" key="1">
    <source>
        <dbReference type="SAM" id="MobiDB-lite"/>
    </source>
</evidence>
<evidence type="ECO:0000313" key="2">
    <source>
        <dbReference type="EMBL" id="EYU28009.1"/>
    </source>
</evidence>
<evidence type="ECO:0000313" key="3">
    <source>
        <dbReference type="Proteomes" id="UP000030748"/>
    </source>
</evidence>
<gene>
    <name evidence="2" type="ORF">MIMGU_mgv1a020408mg</name>
</gene>
<dbReference type="AlphaFoldDB" id="A0A022QKB6"/>
<accession>A0A022QKB6</accession>
<dbReference type="EMBL" id="KI631456">
    <property type="protein sequence ID" value="EYU28009.1"/>
    <property type="molecule type" value="Genomic_DNA"/>
</dbReference>
<dbReference type="Proteomes" id="UP000030748">
    <property type="component" value="Unassembled WGS sequence"/>
</dbReference>
<feature type="region of interest" description="Disordered" evidence="1">
    <location>
        <begin position="22"/>
        <end position="60"/>
    </location>
</feature>
<keyword evidence="3" id="KW-1185">Reference proteome</keyword>
<name>A0A022QKB6_ERYGU</name>
<dbReference type="eggNOG" id="ENOG502S38Z">
    <property type="taxonomic scope" value="Eukaryota"/>
</dbReference>
<feature type="non-terminal residue" evidence="2">
    <location>
        <position position="1"/>
    </location>
</feature>